<keyword evidence="1" id="KW-0175">Coiled coil</keyword>
<sequence length="481" mass="53188">MADIEDVAKPAEEQLVGQLVNLINQLRIDDLTRKLTTQDKNLAEATQIMRDAMGKINHIILTNRGGTTGVHGFIAEAAEVGVKNAKSAVQGKKLLYSWVDDNGPVDLLRENTPLQLKFVETGGKFSLNAVEEHLQKYPEFIKKGGKYVIPKDFYEKIQRVRNMSPQEAARLTKNSDITPSQYRSIREMLHNHKNLSSKIEPAEHSYADVQANQIHKTMKAQNKAIHEEDQKIRADIQAEHKPNLKEGAQATVIGAALEGATSFAIAIKGKLGNGKHLSDITQNEWIDILKDTGIGTAKGAIRGSSVYLMTNALHMDGTVATSAVTAALGIAEAAFKFRNHEITKDEFISQAEMVCMDSAVSAIGSILGQALIPVPIVGPLVGNAVATYMYSIVKDVLKESKILNEYKEQIEALTKQLDKEYQECIEQINQNMQEYLEILSRAFSPDIEKAFNGSIELAQTLGVSENEILKNKEEIDNYFLD</sequence>
<dbReference type="AlphaFoldDB" id="A0A4R0QQN7"/>
<dbReference type="RefSeq" id="WP_131284867.1">
    <property type="nucleotide sequence ID" value="NZ_RXLP01000026.1"/>
</dbReference>
<accession>A0A4R0QQN7</accession>
<gene>
    <name evidence="2" type="ORF">EJ419_06585</name>
</gene>
<feature type="coiled-coil region" evidence="1">
    <location>
        <begin position="396"/>
        <end position="430"/>
    </location>
</feature>
<proteinExistence type="predicted"/>
<reference evidence="2 3" key="1">
    <citation type="submission" date="2018-12" db="EMBL/GenBank/DDBJ databases">
        <title>Alloscrdovia theropitheci sp. nov: a novel taxon from the feces of the bleeding-herat monkey (Theropithecus geleda).</title>
        <authorList>
            <person name="Modesto M."/>
        </authorList>
    </citation>
    <scope>NUCLEOTIDE SEQUENCE [LARGE SCALE GENOMIC DNA]</scope>
    <source>
        <strain evidence="2 3">GLDI4/2</strain>
    </source>
</reference>
<protein>
    <submittedName>
        <fullName evidence="2">Uncharacterized protein</fullName>
    </submittedName>
</protein>
<keyword evidence="3" id="KW-1185">Reference proteome</keyword>
<evidence type="ECO:0000256" key="1">
    <source>
        <dbReference type="SAM" id="Coils"/>
    </source>
</evidence>
<dbReference type="OrthoDB" id="9125539at2"/>
<comment type="caution">
    <text evidence="2">The sequence shown here is derived from an EMBL/GenBank/DDBJ whole genome shotgun (WGS) entry which is preliminary data.</text>
</comment>
<organism evidence="2 3">
    <name type="scientific">Alloscardovia theropitheci</name>
    <dbReference type="NCBI Taxonomy" id="2496842"/>
    <lineage>
        <taxon>Bacteria</taxon>
        <taxon>Bacillati</taxon>
        <taxon>Actinomycetota</taxon>
        <taxon>Actinomycetes</taxon>
        <taxon>Bifidobacteriales</taxon>
        <taxon>Bifidobacteriaceae</taxon>
        <taxon>Alloscardovia</taxon>
    </lineage>
</organism>
<name>A0A4R0QQN7_9BIFI</name>
<evidence type="ECO:0000313" key="3">
    <source>
        <dbReference type="Proteomes" id="UP000291289"/>
    </source>
</evidence>
<evidence type="ECO:0000313" key="2">
    <source>
        <dbReference type="EMBL" id="TCD53638.1"/>
    </source>
</evidence>
<dbReference type="Proteomes" id="UP000291289">
    <property type="component" value="Unassembled WGS sequence"/>
</dbReference>
<dbReference type="EMBL" id="RXLP01000026">
    <property type="protein sequence ID" value="TCD53638.1"/>
    <property type="molecule type" value="Genomic_DNA"/>
</dbReference>